<dbReference type="EMBL" id="PDYG01000040">
    <property type="protein sequence ID" value="PHU37601.1"/>
    <property type="molecule type" value="Genomic_DNA"/>
</dbReference>
<dbReference type="InterPro" id="IPR043502">
    <property type="entry name" value="DNA/RNA_pol_sf"/>
</dbReference>
<dbReference type="Gene3D" id="1.10.150.20">
    <property type="entry name" value="5' to 3' exonuclease, C-terminal subdomain"/>
    <property type="match status" value="1"/>
</dbReference>
<dbReference type="Gene3D" id="3.30.1490.100">
    <property type="entry name" value="DNA polymerase, Y-family, little finger domain"/>
    <property type="match status" value="1"/>
</dbReference>
<dbReference type="GO" id="GO:0009432">
    <property type="term" value="P:SOS response"/>
    <property type="evidence" value="ECO:0007669"/>
    <property type="project" value="TreeGrafter"/>
</dbReference>
<proteinExistence type="inferred from homology"/>
<dbReference type="Pfam" id="PF00817">
    <property type="entry name" value="IMS"/>
    <property type="match status" value="1"/>
</dbReference>
<protein>
    <submittedName>
        <fullName evidence="3">DNA polymerase IV</fullName>
    </submittedName>
</protein>
<dbReference type="InterPro" id="IPR017961">
    <property type="entry name" value="DNA_pol_Y-fam_little_finger"/>
</dbReference>
<dbReference type="InterPro" id="IPR050116">
    <property type="entry name" value="DNA_polymerase-Y"/>
</dbReference>
<organism evidence="3 4">
    <name type="scientific">Agathobacter ruminis</name>
    <dbReference type="NCBI Taxonomy" id="1712665"/>
    <lineage>
        <taxon>Bacteria</taxon>
        <taxon>Bacillati</taxon>
        <taxon>Bacillota</taxon>
        <taxon>Clostridia</taxon>
        <taxon>Lachnospirales</taxon>
        <taxon>Lachnospiraceae</taxon>
        <taxon>Agathobacter</taxon>
    </lineage>
</organism>
<dbReference type="SUPFAM" id="SSF56672">
    <property type="entry name" value="DNA/RNA polymerases"/>
    <property type="match status" value="1"/>
</dbReference>
<dbReference type="InterPro" id="IPR022880">
    <property type="entry name" value="DNApol_IV"/>
</dbReference>
<dbReference type="PANTHER" id="PTHR11076:SF33">
    <property type="entry name" value="DNA POLYMERASE KAPPA"/>
    <property type="match status" value="1"/>
</dbReference>
<dbReference type="Gene3D" id="3.40.1170.60">
    <property type="match status" value="1"/>
</dbReference>
<evidence type="ECO:0000313" key="3">
    <source>
        <dbReference type="EMBL" id="PHU37601.1"/>
    </source>
</evidence>
<feature type="domain" description="UmuC" evidence="2">
    <location>
        <begin position="2"/>
        <end position="190"/>
    </location>
</feature>
<reference evidence="3 4" key="2">
    <citation type="submission" date="2017-10" db="EMBL/GenBank/DDBJ databases">
        <authorList>
            <person name="Banno H."/>
            <person name="Chua N.-H."/>
        </authorList>
    </citation>
    <scope>NUCLEOTIDE SEQUENCE [LARGE SCALE GENOMIC DNA]</scope>
    <source>
        <strain evidence="3 4">JK623</strain>
    </source>
</reference>
<evidence type="ECO:0000313" key="4">
    <source>
        <dbReference type="Proteomes" id="UP000224563"/>
    </source>
</evidence>
<dbReference type="Gene3D" id="3.30.70.270">
    <property type="match status" value="1"/>
</dbReference>
<comment type="caution">
    <text evidence="3">The sequence shown here is derived from an EMBL/GenBank/DDBJ whole genome shotgun (WGS) entry which is preliminary data.</text>
</comment>
<dbReference type="RefSeq" id="WP_099386174.1">
    <property type="nucleotide sequence ID" value="NZ_JANSWH010000087.1"/>
</dbReference>
<name>A0A2G3E307_9FIRM</name>
<dbReference type="Proteomes" id="UP000224563">
    <property type="component" value="Unassembled WGS sequence"/>
</dbReference>
<dbReference type="InterPro" id="IPR001126">
    <property type="entry name" value="UmuC"/>
</dbReference>
<gene>
    <name evidence="3" type="ORF">CSX02_07185</name>
</gene>
<dbReference type="GO" id="GO:0042276">
    <property type="term" value="P:error-prone translesion synthesis"/>
    <property type="evidence" value="ECO:0007669"/>
    <property type="project" value="TreeGrafter"/>
</dbReference>
<dbReference type="PANTHER" id="PTHR11076">
    <property type="entry name" value="DNA REPAIR POLYMERASE UMUC / TRANSFERASE FAMILY MEMBER"/>
    <property type="match status" value="1"/>
</dbReference>
<dbReference type="GO" id="GO:0006281">
    <property type="term" value="P:DNA repair"/>
    <property type="evidence" value="ECO:0007669"/>
    <property type="project" value="InterPro"/>
</dbReference>
<sequence length="393" mass="44887">MIFHIDVNSAFLSWTAVKLLKEGYPQDIRQIPAIVGGDSTTRHGIVVAKSIPAKKYGIETAEPVASAMRKCPNLVMVPPEHKYYSQQSRMLMDYLRTFCPVIEQVSIDECYMLYDPMKDRFASPEEAAYAIKDGVREKFGFTVNVGISDRKVLAKMASDFEKPDKVHTLYASEIYEKMWPLPIRDLFMCGKSAAKKLSQMGIRTIGDLAQTDRSIVESWLKSHGGMLWEFANGIDESTVHPIREEVKGVGNSTTLERDVTTAEAAYPILKDLCQSVSARLKKKDFRANSICVEIKYADFHSVSHQKGMYFSSNEVDDLWHDSVELFDELWNGEPIRLLGVRTTKLEHMDEPQQMNIFEFQKQLESNERSRKLEDAMRQINDKYGKDTIRRGSK</sequence>
<comment type="similarity">
    <text evidence="1">Belongs to the DNA polymerase type-Y family.</text>
</comment>
<dbReference type="GO" id="GO:0005829">
    <property type="term" value="C:cytosol"/>
    <property type="evidence" value="ECO:0007669"/>
    <property type="project" value="TreeGrafter"/>
</dbReference>
<evidence type="ECO:0000256" key="1">
    <source>
        <dbReference type="ARBA" id="ARBA00010945"/>
    </source>
</evidence>
<evidence type="ECO:0000259" key="2">
    <source>
        <dbReference type="PROSITE" id="PS50173"/>
    </source>
</evidence>
<keyword evidence="4" id="KW-1185">Reference proteome</keyword>
<dbReference type="PROSITE" id="PS50173">
    <property type="entry name" value="UMUC"/>
    <property type="match status" value="1"/>
</dbReference>
<dbReference type="InterPro" id="IPR043128">
    <property type="entry name" value="Rev_trsase/Diguanyl_cyclase"/>
</dbReference>
<dbReference type="GO" id="GO:0003684">
    <property type="term" value="F:damaged DNA binding"/>
    <property type="evidence" value="ECO:0007669"/>
    <property type="project" value="InterPro"/>
</dbReference>
<accession>A0A2G3E307</accession>
<dbReference type="AlphaFoldDB" id="A0A2G3E307"/>
<dbReference type="InterPro" id="IPR036775">
    <property type="entry name" value="DNA_pol_Y-fam_lit_finger_sf"/>
</dbReference>
<dbReference type="CDD" id="cd03586">
    <property type="entry name" value="PolY_Pol_IV_kappa"/>
    <property type="match status" value="1"/>
</dbReference>
<dbReference type="GO" id="GO:0003887">
    <property type="term" value="F:DNA-directed DNA polymerase activity"/>
    <property type="evidence" value="ECO:0007669"/>
    <property type="project" value="InterPro"/>
</dbReference>
<dbReference type="Pfam" id="PF11799">
    <property type="entry name" value="IMS_C"/>
    <property type="match status" value="1"/>
</dbReference>
<reference evidence="3 4" key="1">
    <citation type="submission" date="2017-10" db="EMBL/GenBank/DDBJ databases">
        <title>Resolving the taxonomy of Roseburia spp., Eubacterium rectale and Agathobacter spp. through phylogenomic analysis.</title>
        <authorList>
            <person name="Sheridan P.O."/>
            <person name="Walker A.W."/>
            <person name="Duncan S.H."/>
            <person name="Scott K.P."/>
            <person name="Toole P.W.O."/>
            <person name="Luis P."/>
            <person name="Flint H.J."/>
        </authorList>
    </citation>
    <scope>NUCLEOTIDE SEQUENCE [LARGE SCALE GENOMIC DNA]</scope>
    <source>
        <strain evidence="3 4">JK623</strain>
    </source>
</reference>
<dbReference type="SUPFAM" id="SSF100879">
    <property type="entry name" value="Lesion bypass DNA polymerase (Y-family), little finger domain"/>
    <property type="match status" value="1"/>
</dbReference>